<evidence type="ECO:0000256" key="1">
    <source>
        <dbReference type="SAM" id="SignalP"/>
    </source>
</evidence>
<dbReference type="OrthoDB" id="1466062at2"/>
<dbReference type="EMBL" id="QLLL01000003">
    <property type="protein sequence ID" value="RAJ06932.1"/>
    <property type="molecule type" value="Genomic_DNA"/>
</dbReference>
<gene>
    <name evidence="2" type="ORF">LX64_02060</name>
</gene>
<accession>A0A327QTA6</accession>
<evidence type="ECO:0000313" key="3">
    <source>
        <dbReference type="Proteomes" id="UP000249547"/>
    </source>
</evidence>
<keyword evidence="1" id="KW-0732">Signal</keyword>
<reference evidence="2 3" key="1">
    <citation type="submission" date="2018-06" db="EMBL/GenBank/DDBJ databases">
        <title>Genomic Encyclopedia of Archaeal and Bacterial Type Strains, Phase II (KMG-II): from individual species to whole genera.</title>
        <authorList>
            <person name="Goeker M."/>
        </authorList>
    </citation>
    <scope>NUCLEOTIDE SEQUENCE [LARGE SCALE GENOMIC DNA]</scope>
    <source>
        <strain evidence="2 3">DSM 23857</strain>
    </source>
</reference>
<keyword evidence="3" id="KW-1185">Reference proteome</keyword>
<evidence type="ECO:0000313" key="2">
    <source>
        <dbReference type="EMBL" id="RAJ06932.1"/>
    </source>
</evidence>
<dbReference type="AlphaFoldDB" id="A0A327QTA6"/>
<proteinExistence type="predicted"/>
<feature type="signal peptide" evidence="1">
    <location>
        <begin position="1"/>
        <end position="20"/>
    </location>
</feature>
<dbReference type="Pfam" id="PF14092">
    <property type="entry name" value="DUF4270"/>
    <property type="match status" value="1"/>
</dbReference>
<dbReference type="PROSITE" id="PS51257">
    <property type="entry name" value="PROKAR_LIPOPROTEIN"/>
    <property type="match status" value="1"/>
</dbReference>
<dbReference type="RefSeq" id="WP_111597509.1">
    <property type="nucleotide sequence ID" value="NZ_QLLL01000003.1"/>
</dbReference>
<name>A0A327QTA6_9BACT</name>
<organism evidence="2 3">
    <name type="scientific">Chitinophaga skermanii</name>
    <dbReference type="NCBI Taxonomy" id="331697"/>
    <lineage>
        <taxon>Bacteria</taxon>
        <taxon>Pseudomonadati</taxon>
        <taxon>Bacteroidota</taxon>
        <taxon>Chitinophagia</taxon>
        <taxon>Chitinophagales</taxon>
        <taxon>Chitinophagaceae</taxon>
        <taxon>Chitinophaga</taxon>
    </lineage>
</organism>
<comment type="caution">
    <text evidence="2">The sequence shown here is derived from an EMBL/GenBank/DDBJ whole genome shotgun (WGS) entry which is preliminary data.</text>
</comment>
<sequence>MKIKFSYLSCLSLLTFGLFTFSGCSESTILGSNLIPGGDKVDVVDSTINNLIVYNIQRPDSTIITGGYQSYGKVIGTISDDAIFGKSYGEAFLQLAMPKDTFRFADNSSIREAWLYLPYSGSYGDENSDVVVDVYQMQEPTFKVDSAYRSYQQMNRLSTVLGTATQKPVNSKDSVYIVDKIGGKDSSIYVTGASLRIKMNATFINMLVNASKTSAFDNDSTFRRWLNGLAIVPRSKSTGKALMYTSVSGAKLSIQTYLNSRPDSTIFYNFPYVASTCAHQNYFERNYSGAEVANFVNTNNPAGDQTTYLQEAPGIYAKLLIPGLENFPQSTINSAELVITEITAGNTQKDIYTQPSTLMLYKYASPTTDSLGYVVDYGSPLSPNPSFGGEKVEINLGGVKTIQYKFNIPRYLQMLLRKQETNYGFKLMAYSSLPIDARRLKAGGSGVSTQNMHLRIIYTKQ</sequence>
<dbReference type="InterPro" id="IPR025366">
    <property type="entry name" value="DUF4270"/>
</dbReference>
<feature type="chain" id="PRO_5016256047" description="DUF4270 domain-containing protein" evidence="1">
    <location>
        <begin position="21"/>
        <end position="461"/>
    </location>
</feature>
<evidence type="ECO:0008006" key="4">
    <source>
        <dbReference type="Google" id="ProtNLM"/>
    </source>
</evidence>
<protein>
    <recommendedName>
        <fullName evidence="4">DUF4270 domain-containing protein</fullName>
    </recommendedName>
</protein>
<dbReference type="Proteomes" id="UP000249547">
    <property type="component" value="Unassembled WGS sequence"/>
</dbReference>